<evidence type="ECO:0000313" key="1">
    <source>
        <dbReference type="EMBL" id="KAF7144598.1"/>
    </source>
</evidence>
<keyword evidence="2" id="KW-1185">Reference proteome</keyword>
<proteinExistence type="predicted"/>
<dbReference type="OrthoDB" id="2012753at2759"/>
<accession>A0A834LQZ6</accession>
<dbReference type="PANTHER" id="PTHR37250">
    <property type="entry name" value="OS05G0496000 PROTEIN"/>
    <property type="match status" value="1"/>
</dbReference>
<organism evidence="1 2">
    <name type="scientific">Rhododendron simsii</name>
    <name type="common">Sims's rhododendron</name>
    <dbReference type="NCBI Taxonomy" id="118357"/>
    <lineage>
        <taxon>Eukaryota</taxon>
        <taxon>Viridiplantae</taxon>
        <taxon>Streptophyta</taxon>
        <taxon>Embryophyta</taxon>
        <taxon>Tracheophyta</taxon>
        <taxon>Spermatophyta</taxon>
        <taxon>Magnoliopsida</taxon>
        <taxon>eudicotyledons</taxon>
        <taxon>Gunneridae</taxon>
        <taxon>Pentapetalae</taxon>
        <taxon>asterids</taxon>
        <taxon>Ericales</taxon>
        <taxon>Ericaceae</taxon>
        <taxon>Ericoideae</taxon>
        <taxon>Rhodoreae</taxon>
        <taxon>Rhododendron</taxon>
    </lineage>
</organism>
<reference evidence="1" key="1">
    <citation type="submission" date="2019-11" db="EMBL/GenBank/DDBJ databases">
        <authorList>
            <person name="Liu Y."/>
            <person name="Hou J."/>
            <person name="Li T.-Q."/>
            <person name="Guan C.-H."/>
            <person name="Wu X."/>
            <person name="Wu H.-Z."/>
            <person name="Ling F."/>
            <person name="Zhang R."/>
            <person name="Shi X.-G."/>
            <person name="Ren J.-P."/>
            <person name="Chen E.-F."/>
            <person name="Sun J.-M."/>
        </authorList>
    </citation>
    <scope>NUCLEOTIDE SEQUENCE</scope>
    <source>
        <strain evidence="1">Adult_tree_wgs_1</strain>
        <tissue evidence="1">Leaves</tissue>
    </source>
</reference>
<protein>
    <submittedName>
        <fullName evidence="1">Uncharacterized protein</fullName>
    </submittedName>
</protein>
<dbReference type="PANTHER" id="PTHR37250:SF1">
    <property type="entry name" value="OS05G0496000 PROTEIN"/>
    <property type="match status" value="1"/>
</dbReference>
<comment type="caution">
    <text evidence="1">The sequence shown here is derived from an EMBL/GenBank/DDBJ whole genome shotgun (WGS) entry which is preliminary data.</text>
</comment>
<dbReference type="EMBL" id="WJXA01000004">
    <property type="protein sequence ID" value="KAF7144598.1"/>
    <property type="molecule type" value="Genomic_DNA"/>
</dbReference>
<sequence>MLVTAATMFLTLVRTLEQKPRTQLEITIPPQPTSHRPITPTNLPQRCQSKPNCHASDVVRKHIRGIRNPNPSLLTLAQIDLIQAHAVTRHNFQTQLYIAPSPLDRAPYFAWLSILTDKETGRGKKLVESAETEANIKDDPKQHIGPLEDMAQTNTGDLESGDNVSHEINARLDASGEVNMEASISSDDIIRVGGFGARDDISSFLSVTK</sequence>
<name>A0A834LQZ6_RHOSS</name>
<dbReference type="AlphaFoldDB" id="A0A834LQZ6"/>
<gene>
    <name evidence="1" type="ORF">RHSIM_Rhsim04G0037200</name>
</gene>
<dbReference type="Proteomes" id="UP000626092">
    <property type="component" value="Unassembled WGS sequence"/>
</dbReference>
<evidence type="ECO:0000313" key="2">
    <source>
        <dbReference type="Proteomes" id="UP000626092"/>
    </source>
</evidence>